<sequence>MSGDHSPFHRTDDGMKGTARWLANFQGEYRPSGYISLFGGYAFIYNHIVNGDGRIWQQRNKLFGSVMPRWYWKGFNFNYRLMYQMVFWGNSGDTGRRQMLRNRIYAEKPLDGSGFTPYAYYESFNLVDENLGLQYHQLTVGTNYLVDRHSRLGAFYRHIFRSDGKRPVDGVDVVGVSYTYRFRQ</sequence>
<reference evidence="1" key="1">
    <citation type="journal article" date="2021" name="PeerJ">
        <title>Extensive microbial diversity within the chicken gut microbiome revealed by metagenomics and culture.</title>
        <authorList>
            <person name="Gilroy R."/>
            <person name="Ravi A."/>
            <person name="Getino M."/>
            <person name="Pursley I."/>
            <person name="Horton D.L."/>
            <person name="Alikhan N.F."/>
            <person name="Baker D."/>
            <person name="Gharbi K."/>
            <person name="Hall N."/>
            <person name="Watson M."/>
            <person name="Adriaenssens E.M."/>
            <person name="Foster-Nyarko E."/>
            <person name="Jarju S."/>
            <person name="Secka A."/>
            <person name="Antonio M."/>
            <person name="Oren A."/>
            <person name="Chaudhuri R.R."/>
            <person name="La Ragione R."/>
            <person name="Hildebrand F."/>
            <person name="Pallen M.J."/>
        </authorList>
    </citation>
    <scope>NUCLEOTIDE SEQUENCE</scope>
    <source>
        <strain evidence="1">4100</strain>
    </source>
</reference>
<comment type="caution">
    <text evidence="1">The sequence shown here is derived from an EMBL/GenBank/DDBJ whole genome shotgun (WGS) entry which is preliminary data.</text>
</comment>
<dbReference type="Pfam" id="PF10677">
    <property type="entry name" value="DUF2490"/>
    <property type="match status" value="1"/>
</dbReference>
<evidence type="ECO:0000313" key="1">
    <source>
        <dbReference type="EMBL" id="HJE38937.1"/>
    </source>
</evidence>
<dbReference type="AlphaFoldDB" id="A0A921JI10"/>
<protein>
    <submittedName>
        <fullName evidence="1">DUF2490 domain-containing protein</fullName>
    </submittedName>
</protein>
<dbReference type="InterPro" id="IPR019619">
    <property type="entry name" value="DUF2490"/>
</dbReference>
<name>A0A921JI10_9BACT</name>
<organism evidence="1 2">
    <name type="scientific">Candidatus Amulumruptor caecigallinarius</name>
    <dbReference type="NCBI Taxonomy" id="2109911"/>
    <lineage>
        <taxon>Bacteria</taxon>
        <taxon>Pseudomonadati</taxon>
        <taxon>Bacteroidota</taxon>
        <taxon>Bacteroidia</taxon>
        <taxon>Bacteroidales</taxon>
        <taxon>Muribaculaceae</taxon>
        <taxon>Candidatus Amulumruptor</taxon>
    </lineage>
</organism>
<accession>A0A921JI10</accession>
<dbReference type="Proteomes" id="UP000711407">
    <property type="component" value="Unassembled WGS sequence"/>
</dbReference>
<proteinExistence type="predicted"/>
<reference evidence="1" key="2">
    <citation type="submission" date="2021-09" db="EMBL/GenBank/DDBJ databases">
        <authorList>
            <person name="Gilroy R."/>
        </authorList>
    </citation>
    <scope>NUCLEOTIDE SEQUENCE</scope>
    <source>
        <strain evidence="1">4100</strain>
    </source>
</reference>
<dbReference type="EMBL" id="DYXT01000024">
    <property type="protein sequence ID" value="HJE38937.1"/>
    <property type="molecule type" value="Genomic_DNA"/>
</dbReference>
<evidence type="ECO:0000313" key="2">
    <source>
        <dbReference type="Proteomes" id="UP000711407"/>
    </source>
</evidence>
<gene>
    <name evidence="1" type="ORF">K8V47_04160</name>
</gene>